<name>A0A5B7IQJ2_PORTR</name>
<accession>A0A5B7IQJ2</accession>
<proteinExistence type="predicted"/>
<gene>
    <name evidence="2" type="ORF">E2C01_081728</name>
</gene>
<feature type="region of interest" description="Disordered" evidence="1">
    <location>
        <begin position="46"/>
        <end position="69"/>
    </location>
</feature>
<dbReference type="AlphaFoldDB" id="A0A5B7IQJ2"/>
<sequence length="69" mass="7271">MAAAMVAMLDSDDHIILDTIEVMQAAAEEQNYQLFTAKLDSRRLAPAADPGADLPASILRSQGQVGGVT</sequence>
<evidence type="ECO:0000256" key="1">
    <source>
        <dbReference type="SAM" id="MobiDB-lite"/>
    </source>
</evidence>
<dbReference type="Proteomes" id="UP000324222">
    <property type="component" value="Unassembled WGS sequence"/>
</dbReference>
<keyword evidence="3" id="KW-1185">Reference proteome</keyword>
<protein>
    <submittedName>
        <fullName evidence="2">Uncharacterized protein</fullName>
    </submittedName>
</protein>
<evidence type="ECO:0000313" key="3">
    <source>
        <dbReference type="Proteomes" id="UP000324222"/>
    </source>
</evidence>
<organism evidence="2 3">
    <name type="scientific">Portunus trituberculatus</name>
    <name type="common">Swimming crab</name>
    <name type="synonym">Neptunus trituberculatus</name>
    <dbReference type="NCBI Taxonomy" id="210409"/>
    <lineage>
        <taxon>Eukaryota</taxon>
        <taxon>Metazoa</taxon>
        <taxon>Ecdysozoa</taxon>
        <taxon>Arthropoda</taxon>
        <taxon>Crustacea</taxon>
        <taxon>Multicrustacea</taxon>
        <taxon>Malacostraca</taxon>
        <taxon>Eumalacostraca</taxon>
        <taxon>Eucarida</taxon>
        <taxon>Decapoda</taxon>
        <taxon>Pleocyemata</taxon>
        <taxon>Brachyura</taxon>
        <taxon>Eubrachyura</taxon>
        <taxon>Portunoidea</taxon>
        <taxon>Portunidae</taxon>
        <taxon>Portuninae</taxon>
        <taxon>Portunus</taxon>
    </lineage>
</organism>
<evidence type="ECO:0000313" key="2">
    <source>
        <dbReference type="EMBL" id="MPC86890.1"/>
    </source>
</evidence>
<comment type="caution">
    <text evidence="2">The sequence shown here is derived from an EMBL/GenBank/DDBJ whole genome shotgun (WGS) entry which is preliminary data.</text>
</comment>
<reference evidence="2 3" key="1">
    <citation type="submission" date="2019-05" db="EMBL/GenBank/DDBJ databases">
        <title>Another draft genome of Portunus trituberculatus and its Hox gene families provides insights of decapod evolution.</title>
        <authorList>
            <person name="Jeong J.-H."/>
            <person name="Song I."/>
            <person name="Kim S."/>
            <person name="Choi T."/>
            <person name="Kim D."/>
            <person name="Ryu S."/>
            <person name="Kim W."/>
        </authorList>
    </citation>
    <scope>NUCLEOTIDE SEQUENCE [LARGE SCALE GENOMIC DNA]</scope>
    <source>
        <tissue evidence="2">Muscle</tissue>
    </source>
</reference>
<dbReference type="EMBL" id="VSRR010072872">
    <property type="protein sequence ID" value="MPC86890.1"/>
    <property type="molecule type" value="Genomic_DNA"/>
</dbReference>
<feature type="compositionally biased region" description="Low complexity" evidence="1">
    <location>
        <begin position="46"/>
        <end position="56"/>
    </location>
</feature>